<sequence>MMKRITTIVVALLVTAALSGCNTTRGFGQDVQKLGSKISHAAS</sequence>
<keyword evidence="5" id="KW-0564">Palmitate</keyword>
<evidence type="ECO:0000256" key="6">
    <source>
        <dbReference type="ARBA" id="ARBA00023288"/>
    </source>
</evidence>
<protein>
    <submittedName>
        <fullName evidence="8">Entericidin A</fullName>
    </submittedName>
</protein>
<dbReference type="eggNOG" id="COG5510">
    <property type="taxonomic scope" value="Bacteria"/>
</dbReference>
<gene>
    <name evidence="8" type="primary">ecnA</name>
    <name evidence="8" type="ordered locus">ECA3638</name>
</gene>
<dbReference type="InterPro" id="IPR012556">
    <property type="entry name" value="Entericidin"/>
</dbReference>
<reference evidence="8" key="1">
    <citation type="submission" date="2004-02" db="EMBL/GenBank/DDBJ databases">
        <title>The genome sequence of the enterobacterial phytopathogen Erwinia carotovora subsp. atroseptica SCRI1043 and functional genomic identification of novel virulence factors.</title>
        <authorList>
            <person name="Bell K.S."/>
            <person name="Sebaihia M."/>
            <person name="Pritchard L."/>
            <person name="Holden M."/>
            <person name="Hyman L.J."/>
            <person name="Holeva M.C."/>
            <person name="Thomson N.R."/>
            <person name="Bentley S.D."/>
            <person name="Churcher C."/>
            <person name="Mungall K."/>
            <person name="Atkin R."/>
            <person name="Bason N."/>
            <person name="Brooks K."/>
            <person name="Chillingworth T."/>
            <person name="Clark K."/>
            <person name="Doggett J."/>
            <person name="Fraser A."/>
            <person name="Hance Z."/>
            <person name="Hauser H."/>
            <person name="Jagels K."/>
            <person name="Moule S."/>
            <person name="Norbertczak H."/>
            <person name="Ormond D."/>
            <person name="Price C."/>
            <person name="Quail M.A."/>
            <person name="Sanders M."/>
            <person name="Walker D."/>
            <person name="Whitehead S."/>
            <person name="Salmond G.P.C."/>
            <person name="Birch P.R.J."/>
            <person name="Barrell B.G."/>
            <person name="Parkhill J."/>
            <person name="Toth I.K."/>
        </authorList>
    </citation>
    <scope>NUCLEOTIDE SEQUENCE</scope>
    <source>
        <strain evidence="8">SCRI1043</strain>
    </source>
</reference>
<dbReference type="AlphaFoldDB" id="Q6D110"/>
<evidence type="ECO:0000256" key="5">
    <source>
        <dbReference type="ARBA" id="ARBA00023139"/>
    </source>
</evidence>
<keyword evidence="2" id="KW-1003">Cell membrane</keyword>
<evidence type="ECO:0000256" key="7">
    <source>
        <dbReference type="SAM" id="SignalP"/>
    </source>
</evidence>
<dbReference type="EMBL" id="BX950851">
    <property type="protein sequence ID" value="CAG76536.1"/>
    <property type="molecule type" value="Genomic_DNA"/>
</dbReference>
<dbReference type="Proteomes" id="UP000007966">
    <property type="component" value="Chromosome"/>
</dbReference>
<keyword evidence="9" id="KW-1185">Reference proteome</keyword>
<dbReference type="PROSITE" id="PS51257">
    <property type="entry name" value="PROKAR_LIPOPROTEIN"/>
    <property type="match status" value="1"/>
</dbReference>
<feature type="signal peptide" evidence="7">
    <location>
        <begin position="1"/>
        <end position="19"/>
    </location>
</feature>
<dbReference type="HOGENOM" id="CLU_193827_2_1_6"/>
<evidence type="ECO:0000256" key="3">
    <source>
        <dbReference type="ARBA" id="ARBA00022729"/>
    </source>
</evidence>
<dbReference type="KEGG" id="eca:ECA3638"/>
<dbReference type="GO" id="GO:0009636">
    <property type="term" value="P:response to toxic substance"/>
    <property type="evidence" value="ECO:0007669"/>
    <property type="project" value="InterPro"/>
</dbReference>
<evidence type="ECO:0000256" key="4">
    <source>
        <dbReference type="ARBA" id="ARBA00023136"/>
    </source>
</evidence>
<name>Q6D110_PECAS</name>
<dbReference type="Pfam" id="PF08085">
    <property type="entry name" value="Entericidin"/>
    <property type="match status" value="1"/>
</dbReference>
<dbReference type="GO" id="GO:0016020">
    <property type="term" value="C:membrane"/>
    <property type="evidence" value="ECO:0007669"/>
    <property type="project" value="InterPro"/>
</dbReference>
<proteinExistence type="inferred from homology"/>
<evidence type="ECO:0000313" key="9">
    <source>
        <dbReference type="Proteomes" id="UP000007966"/>
    </source>
</evidence>
<evidence type="ECO:0000256" key="2">
    <source>
        <dbReference type="ARBA" id="ARBA00022475"/>
    </source>
</evidence>
<evidence type="ECO:0000256" key="1">
    <source>
        <dbReference type="ARBA" id="ARBA00010296"/>
    </source>
</evidence>
<keyword evidence="3 7" id="KW-0732">Signal</keyword>
<comment type="similarity">
    <text evidence="1">Belongs to the EcnA/EcnB lipoprotein family.</text>
</comment>
<evidence type="ECO:0000313" key="8">
    <source>
        <dbReference type="EMBL" id="CAG76536.1"/>
    </source>
</evidence>
<feature type="chain" id="PRO_5004271845" evidence="7">
    <location>
        <begin position="20"/>
        <end position="43"/>
    </location>
</feature>
<organism evidence="8 9">
    <name type="scientific">Pectobacterium atrosepticum (strain SCRI 1043 / ATCC BAA-672)</name>
    <name type="common">Erwinia carotovora subsp. atroseptica</name>
    <dbReference type="NCBI Taxonomy" id="218491"/>
    <lineage>
        <taxon>Bacteria</taxon>
        <taxon>Pseudomonadati</taxon>
        <taxon>Pseudomonadota</taxon>
        <taxon>Gammaproteobacteria</taxon>
        <taxon>Enterobacterales</taxon>
        <taxon>Pectobacteriaceae</taxon>
        <taxon>Pectobacterium</taxon>
    </lineage>
</organism>
<keyword evidence="4" id="KW-0472">Membrane</keyword>
<accession>Q6D110</accession>
<keyword evidence="6" id="KW-0449">Lipoprotein</keyword>